<reference evidence="1 2" key="1">
    <citation type="journal article" date="2015" name="Genome Announc.">
        <title>Complete Genome Sequence of the Type Strain Corynebacterium mustelae DSM 45274, Isolated from Various Tissues of a Male Ferret with Lethal Sepsis.</title>
        <authorList>
            <person name="Ruckert C."/>
            <person name="Eimer J."/>
            <person name="Winkler A."/>
            <person name="Tauch A."/>
        </authorList>
    </citation>
    <scope>NUCLEOTIDE SEQUENCE [LARGE SCALE GENOMIC DNA]</scope>
    <source>
        <strain evidence="1 2">DSM 45274</strain>
    </source>
</reference>
<name>A0A0G3GZD9_9CORY</name>
<protein>
    <submittedName>
        <fullName evidence="1">Pentapeptide repeats (9 copies)</fullName>
    </submittedName>
</protein>
<dbReference type="KEGG" id="cmv:CMUST_02895"/>
<dbReference type="Gene3D" id="2.160.20.80">
    <property type="entry name" value="E3 ubiquitin-protein ligase SopA"/>
    <property type="match status" value="1"/>
</dbReference>
<dbReference type="STRING" id="571915.CMUST_02895"/>
<dbReference type="InterPro" id="IPR001646">
    <property type="entry name" value="5peptide_repeat"/>
</dbReference>
<accession>A0A0G3GZD9</accession>
<dbReference type="Pfam" id="PF13576">
    <property type="entry name" value="Pentapeptide_3"/>
    <property type="match status" value="1"/>
</dbReference>
<proteinExistence type="predicted"/>
<sequence>MHGHDPEGLFQQAEIQLMDGDPQTRVAAVHTLADIADTWKGEYKQRVVDALCGYLRVPRLAQTGAFDDSVTQRRIVETLRAHLLSAPNRKPEELSWSDCCLNFENARINVPIDFSNCTISDLNATQACFAKVVSLENSVCKGKVEFHGARFGQYLKCTCAVFFGDFDFSEVIMVNIAEFSNTHFHGATRFNQTTFIEWVIFDKAEFTKRAEFVHVDFHQGAGFHPTTFHGGANFDFSFFKYTAFFHGCDFFGDATFANVIFRKEAIFRASRFCKEARFTGSIFGDWAYFPEARFNGDTDFSGVKFHDEVHFADADFSLGSPFNEP</sequence>
<dbReference type="EMBL" id="CP011542">
    <property type="protein sequence ID" value="AKK04923.1"/>
    <property type="molecule type" value="Genomic_DNA"/>
</dbReference>
<evidence type="ECO:0000313" key="2">
    <source>
        <dbReference type="Proteomes" id="UP000035199"/>
    </source>
</evidence>
<dbReference type="Proteomes" id="UP000035199">
    <property type="component" value="Chromosome"/>
</dbReference>
<dbReference type="OrthoDB" id="8440251at2"/>
<dbReference type="RefSeq" id="WP_047261249.1">
    <property type="nucleotide sequence ID" value="NZ_CP011542.1"/>
</dbReference>
<evidence type="ECO:0000313" key="1">
    <source>
        <dbReference type="EMBL" id="AKK04923.1"/>
    </source>
</evidence>
<dbReference type="AlphaFoldDB" id="A0A0G3GZD9"/>
<organism evidence="1 2">
    <name type="scientific">Corynebacterium mustelae</name>
    <dbReference type="NCBI Taxonomy" id="571915"/>
    <lineage>
        <taxon>Bacteria</taxon>
        <taxon>Bacillati</taxon>
        <taxon>Actinomycetota</taxon>
        <taxon>Actinomycetes</taxon>
        <taxon>Mycobacteriales</taxon>
        <taxon>Corynebacteriaceae</taxon>
        <taxon>Corynebacterium</taxon>
    </lineage>
</organism>
<reference evidence="2" key="2">
    <citation type="submission" date="2015-05" db="EMBL/GenBank/DDBJ databases">
        <title>Complete genome sequence of Corynebacterium mustelae DSM 45274, isolated from various tissues of a male ferret with lethal sepsis.</title>
        <authorList>
            <person name="Ruckert C."/>
            <person name="Albersmeier A."/>
            <person name="Winkler A."/>
            <person name="Tauch A."/>
        </authorList>
    </citation>
    <scope>NUCLEOTIDE SEQUENCE [LARGE SCALE GENOMIC DNA]</scope>
    <source>
        <strain evidence="2">DSM 45274</strain>
    </source>
</reference>
<keyword evidence="2" id="KW-1185">Reference proteome</keyword>
<dbReference type="PATRIC" id="fig|571915.4.peg.611"/>
<gene>
    <name evidence="1" type="ORF">CMUST_02895</name>
</gene>